<reference evidence="1 2" key="1">
    <citation type="submission" date="2022-09" db="EMBL/GenBank/DDBJ databases">
        <authorList>
            <person name="Palmer J.M."/>
        </authorList>
    </citation>
    <scope>NUCLEOTIDE SEQUENCE [LARGE SCALE GENOMIC DNA]</scope>
    <source>
        <strain evidence="1 2">DSM 7382</strain>
    </source>
</reference>
<keyword evidence="2" id="KW-1185">Reference proteome</keyword>
<accession>A0AAW0GR18</accession>
<sequence length="56" mass="6177">MDTLVLRTLAKHQRDLDILDVEGLASLWQQVKRSDGIVPPLGEDINNQLSTSSTTS</sequence>
<dbReference type="AlphaFoldDB" id="A0AAW0GR18"/>
<dbReference type="EMBL" id="JASBNA010000002">
    <property type="protein sequence ID" value="KAK7695081.1"/>
    <property type="molecule type" value="Genomic_DNA"/>
</dbReference>
<evidence type="ECO:0000313" key="1">
    <source>
        <dbReference type="EMBL" id="KAK7695081.1"/>
    </source>
</evidence>
<evidence type="ECO:0000313" key="2">
    <source>
        <dbReference type="Proteomes" id="UP001385951"/>
    </source>
</evidence>
<name>A0AAW0GR18_9APHY</name>
<proteinExistence type="predicted"/>
<gene>
    <name evidence="1" type="ORF">QCA50_002271</name>
</gene>
<organism evidence="1 2">
    <name type="scientific">Cerrena zonata</name>
    <dbReference type="NCBI Taxonomy" id="2478898"/>
    <lineage>
        <taxon>Eukaryota</taxon>
        <taxon>Fungi</taxon>
        <taxon>Dikarya</taxon>
        <taxon>Basidiomycota</taxon>
        <taxon>Agaricomycotina</taxon>
        <taxon>Agaricomycetes</taxon>
        <taxon>Polyporales</taxon>
        <taxon>Cerrenaceae</taxon>
        <taxon>Cerrena</taxon>
    </lineage>
</organism>
<dbReference type="Proteomes" id="UP001385951">
    <property type="component" value="Unassembled WGS sequence"/>
</dbReference>
<comment type="caution">
    <text evidence="1">The sequence shown here is derived from an EMBL/GenBank/DDBJ whole genome shotgun (WGS) entry which is preliminary data.</text>
</comment>
<protein>
    <submittedName>
        <fullName evidence="1">Uncharacterized protein</fullName>
    </submittedName>
</protein>